<sequence length="147" mass="16943">MKKLIRRLSRVADSTAKHCFLRPDESSARRRRAGYFRALSKHRCHTGGVPAGHVPIYVGEEMERFLVYAELLNHPVLAGLLDKSAQEYGYEQKGALRIPCHVAVFERILEALRLGEESIDLQDFIISALTTDDIRLFVIGRRRHWMR</sequence>
<name>A0AAN7GUN3_9MYRT</name>
<protein>
    <submittedName>
        <fullName evidence="4">Uncharacterized protein</fullName>
    </submittedName>
</protein>
<organism evidence="4 5">
    <name type="scientific">Trapa incisa</name>
    <dbReference type="NCBI Taxonomy" id="236973"/>
    <lineage>
        <taxon>Eukaryota</taxon>
        <taxon>Viridiplantae</taxon>
        <taxon>Streptophyta</taxon>
        <taxon>Embryophyta</taxon>
        <taxon>Tracheophyta</taxon>
        <taxon>Spermatophyta</taxon>
        <taxon>Magnoliopsida</taxon>
        <taxon>eudicotyledons</taxon>
        <taxon>Gunneridae</taxon>
        <taxon>Pentapetalae</taxon>
        <taxon>rosids</taxon>
        <taxon>malvids</taxon>
        <taxon>Myrtales</taxon>
        <taxon>Lythraceae</taxon>
        <taxon>Trapa</taxon>
    </lineage>
</organism>
<dbReference type="PANTHER" id="PTHR31374:SF198">
    <property type="entry name" value="AUXIN-RESPONSIVE PROTEIN SAUR72"/>
    <property type="match status" value="1"/>
</dbReference>
<dbReference type="PANTHER" id="PTHR31374">
    <property type="entry name" value="AUXIN-INDUCED PROTEIN-LIKE-RELATED"/>
    <property type="match status" value="1"/>
</dbReference>
<dbReference type="Pfam" id="PF02519">
    <property type="entry name" value="Auxin_inducible"/>
    <property type="match status" value="1"/>
</dbReference>
<dbReference type="GO" id="GO:0009733">
    <property type="term" value="P:response to auxin"/>
    <property type="evidence" value="ECO:0007669"/>
    <property type="project" value="InterPro"/>
</dbReference>
<evidence type="ECO:0000256" key="3">
    <source>
        <dbReference type="ARBA" id="ARBA00022604"/>
    </source>
</evidence>
<keyword evidence="2" id="KW-0217">Developmental protein</keyword>
<comment type="caution">
    <text evidence="4">The sequence shown here is derived from an EMBL/GenBank/DDBJ whole genome shotgun (WGS) entry which is preliminary data.</text>
</comment>
<dbReference type="InterPro" id="IPR003676">
    <property type="entry name" value="SAUR_fam"/>
</dbReference>
<accession>A0AAN7GUN3</accession>
<evidence type="ECO:0000313" key="4">
    <source>
        <dbReference type="EMBL" id="KAK4744404.1"/>
    </source>
</evidence>
<evidence type="ECO:0000256" key="2">
    <source>
        <dbReference type="ARBA" id="ARBA00022473"/>
    </source>
</evidence>
<comment type="similarity">
    <text evidence="1">Belongs to the ARG7 family.</text>
</comment>
<evidence type="ECO:0000313" key="5">
    <source>
        <dbReference type="Proteomes" id="UP001345219"/>
    </source>
</evidence>
<evidence type="ECO:0000256" key="1">
    <source>
        <dbReference type="ARBA" id="ARBA00006974"/>
    </source>
</evidence>
<dbReference type="Proteomes" id="UP001345219">
    <property type="component" value="Chromosome 9"/>
</dbReference>
<proteinExistence type="inferred from homology"/>
<reference evidence="4 5" key="1">
    <citation type="journal article" date="2023" name="Hortic Res">
        <title>Pangenome of water caltrop reveals structural variations and asymmetric subgenome divergence after allopolyploidization.</title>
        <authorList>
            <person name="Zhang X."/>
            <person name="Chen Y."/>
            <person name="Wang L."/>
            <person name="Yuan Y."/>
            <person name="Fang M."/>
            <person name="Shi L."/>
            <person name="Lu R."/>
            <person name="Comes H.P."/>
            <person name="Ma Y."/>
            <person name="Chen Y."/>
            <person name="Huang G."/>
            <person name="Zhou Y."/>
            <person name="Zheng Z."/>
            <person name="Qiu Y."/>
        </authorList>
    </citation>
    <scope>NUCLEOTIDE SEQUENCE [LARGE SCALE GENOMIC DNA]</scope>
    <source>
        <tissue evidence="4">Roots</tissue>
    </source>
</reference>
<keyword evidence="5" id="KW-1185">Reference proteome</keyword>
<dbReference type="EMBL" id="JAXIOK010000022">
    <property type="protein sequence ID" value="KAK4744404.1"/>
    <property type="molecule type" value="Genomic_DNA"/>
</dbReference>
<gene>
    <name evidence="4" type="ORF">SAY87_010716</name>
</gene>
<keyword evidence="3" id="KW-0341">Growth regulation</keyword>
<dbReference type="AlphaFoldDB" id="A0AAN7GUN3"/>